<comment type="caution">
    <text evidence="2">The sequence shown here is derived from an EMBL/GenBank/DDBJ whole genome shotgun (WGS) entry which is preliminary data.</text>
</comment>
<proteinExistence type="predicted"/>
<evidence type="ECO:0000256" key="1">
    <source>
        <dbReference type="SAM" id="SignalP"/>
    </source>
</evidence>
<protein>
    <submittedName>
        <fullName evidence="2">Uncharacterized protein</fullName>
    </submittedName>
</protein>
<dbReference type="OrthoDB" id="370856at2"/>
<reference evidence="2 3" key="1">
    <citation type="submission" date="2017-03" db="EMBL/GenBank/DDBJ databases">
        <title>Draft Genome sequence of Marispirochaeta sp. strain JC444.</title>
        <authorList>
            <person name="Shivani Y."/>
            <person name="Subhash Y."/>
            <person name="Sasikala C."/>
            <person name="Ramana C."/>
        </authorList>
    </citation>
    <scope>NUCLEOTIDE SEQUENCE [LARGE SCALE GENOMIC DNA]</scope>
    <source>
        <strain evidence="2 3">JC444</strain>
    </source>
</reference>
<dbReference type="RefSeq" id="WP_083050854.1">
    <property type="nucleotide sequence ID" value="NZ_MWQY01000011.1"/>
</dbReference>
<evidence type="ECO:0000313" key="3">
    <source>
        <dbReference type="Proteomes" id="UP000192343"/>
    </source>
</evidence>
<evidence type="ECO:0000313" key="2">
    <source>
        <dbReference type="EMBL" id="ORC34881.1"/>
    </source>
</evidence>
<dbReference type="EMBL" id="MWQY01000011">
    <property type="protein sequence ID" value="ORC34881.1"/>
    <property type="molecule type" value="Genomic_DNA"/>
</dbReference>
<dbReference type="Proteomes" id="UP000192343">
    <property type="component" value="Unassembled WGS sequence"/>
</dbReference>
<feature type="signal peptide" evidence="1">
    <location>
        <begin position="1"/>
        <end position="24"/>
    </location>
</feature>
<keyword evidence="1" id="KW-0732">Signal</keyword>
<organism evidence="2 3">
    <name type="scientific">Marispirochaeta aestuarii</name>
    <dbReference type="NCBI Taxonomy" id="1963862"/>
    <lineage>
        <taxon>Bacteria</taxon>
        <taxon>Pseudomonadati</taxon>
        <taxon>Spirochaetota</taxon>
        <taxon>Spirochaetia</taxon>
        <taxon>Spirochaetales</taxon>
        <taxon>Spirochaetaceae</taxon>
        <taxon>Marispirochaeta</taxon>
    </lineage>
</organism>
<keyword evidence="3" id="KW-1185">Reference proteome</keyword>
<dbReference type="STRING" id="1963862.B4O97_11120"/>
<feature type="chain" id="PRO_5013141370" evidence="1">
    <location>
        <begin position="25"/>
        <end position="365"/>
    </location>
</feature>
<sequence length="365" mass="40106">MVRICRSATAACMLMLFLYTPDLAAENSLSIEIENLAGVFQGKDSVAGVSGGSEAELSFRSEANRDVKAQVSLTADVTNAREETTEFDVYRAFIRARLPWFRLTMGKTRLSWGEGFMFNAGDVLFDSLSTSVDFTGEEIRTTGTWLASVYCPLGRFSFAETVLLTPEENPEDYPSGGGRLVLRPGGIKTEAGYIYAGDAGEHRPYVSFQGGGLINWHLSAASAIEPVAGAEKQLDERLRLSFGLFQLFRLGYSSTLNLRLEGLLRPRGSWRAGEDPREYGLYLYPEISLTPDDRRNFFYRAVVSPVDISALHVVGSSWNIYQGFTLLAYTGIASGEKGDLFSLQNGRDEGSPPAWFVSAGCAFVF</sequence>
<accession>A0A1Y1RXA8</accession>
<gene>
    <name evidence="2" type="ORF">B4O97_11120</name>
</gene>
<name>A0A1Y1RXA8_9SPIO</name>
<dbReference type="AlphaFoldDB" id="A0A1Y1RXA8"/>